<dbReference type="GO" id="GO:0042597">
    <property type="term" value="C:periplasmic space"/>
    <property type="evidence" value="ECO:0007669"/>
    <property type="project" value="InterPro"/>
</dbReference>
<comment type="caution">
    <text evidence="2">The sequence shown here is derived from an EMBL/GenBank/DDBJ whole genome shotgun (WGS) entry which is preliminary data.</text>
</comment>
<sequence>MKRSSKIIIAAVAVIGISTAVAANGRFDRCGYGQGGMGMQESGYSEQGRHGRGMRGDPSERMAQGLDMMKYKLRITEAQEPAWQSFEQVLKSKVEKMVEYKKAGGFKAQMTVGERVEKMRTGAGQMTEMADAIEQLYSQLTPEQQKLADEMRPMRGMGRMH</sequence>
<evidence type="ECO:0000313" key="2">
    <source>
        <dbReference type="EMBL" id="TVO73490.1"/>
    </source>
</evidence>
<keyword evidence="3" id="KW-1185">Reference proteome</keyword>
<dbReference type="Proteomes" id="UP000316649">
    <property type="component" value="Unassembled WGS sequence"/>
</dbReference>
<feature type="chain" id="PRO_5021930712" description="Spy/CpxP family protein refolding chaperone" evidence="1">
    <location>
        <begin position="23"/>
        <end position="161"/>
    </location>
</feature>
<evidence type="ECO:0000313" key="3">
    <source>
        <dbReference type="Proteomes" id="UP000316649"/>
    </source>
</evidence>
<protein>
    <recommendedName>
        <fullName evidence="4">Spy/CpxP family protein refolding chaperone</fullName>
    </recommendedName>
</protein>
<dbReference type="InterPro" id="IPR012899">
    <property type="entry name" value="LTXXQ"/>
</dbReference>
<keyword evidence="1" id="KW-0732">Signal</keyword>
<feature type="signal peptide" evidence="1">
    <location>
        <begin position="1"/>
        <end position="22"/>
    </location>
</feature>
<dbReference type="EMBL" id="VMNH01000013">
    <property type="protein sequence ID" value="TVO73490.1"/>
    <property type="molecule type" value="Genomic_DNA"/>
</dbReference>
<name>A0A557S7T6_9GAMM</name>
<reference evidence="2 3" key="1">
    <citation type="submission" date="2019-07" db="EMBL/GenBank/DDBJ databases">
        <title>The pathways for chlorine oxyanion respiration interact through the shared metabolite chlorate.</title>
        <authorList>
            <person name="Barnum T.P."/>
            <person name="Cheng Y."/>
            <person name="Hill K.A."/>
            <person name="Lucas L.N."/>
            <person name="Carlson H.K."/>
            <person name="Coates J.D."/>
        </authorList>
    </citation>
    <scope>NUCLEOTIDE SEQUENCE [LARGE SCALE GENOMIC DNA]</scope>
    <source>
        <strain evidence="2 3">BK-1</strain>
    </source>
</reference>
<dbReference type="Pfam" id="PF07813">
    <property type="entry name" value="LTXXQ"/>
    <property type="match status" value="1"/>
</dbReference>
<evidence type="ECO:0008006" key="4">
    <source>
        <dbReference type="Google" id="ProtNLM"/>
    </source>
</evidence>
<dbReference type="AlphaFoldDB" id="A0A557S7T6"/>
<organism evidence="2 3">
    <name type="scientific">Sedimenticola selenatireducens</name>
    <dbReference type="NCBI Taxonomy" id="191960"/>
    <lineage>
        <taxon>Bacteria</taxon>
        <taxon>Pseudomonadati</taxon>
        <taxon>Pseudomonadota</taxon>
        <taxon>Gammaproteobacteria</taxon>
        <taxon>Chromatiales</taxon>
        <taxon>Sedimenticolaceae</taxon>
        <taxon>Sedimenticola</taxon>
    </lineage>
</organism>
<proteinExistence type="predicted"/>
<dbReference type="RefSeq" id="WP_144359213.1">
    <property type="nucleotide sequence ID" value="NZ_VMNH01000013.1"/>
</dbReference>
<gene>
    <name evidence="2" type="ORF">FHP88_11465</name>
</gene>
<evidence type="ECO:0000256" key="1">
    <source>
        <dbReference type="SAM" id="SignalP"/>
    </source>
</evidence>
<accession>A0A557S7T6</accession>
<dbReference type="OrthoDB" id="7060764at2"/>